<organism evidence="1 2">
    <name type="scientific">Sporanaerobium hydrogeniformans</name>
    <dbReference type="NCBI Taxonomy" id="3072179"/>
    <lineage>
        <taxon>Bacteria</taxon>
        <taxon>Bacillati</taxon>
        <taxon>Bacillota</taxon>
        <taxon>Clostridia</taxon>
        <taxon>Lachnospirales</taxon>
        <taxon>Lachnospiraceae</taxon>
        <taxon>Sporanaerobium</taxon>
    </lineage>
</organism>
<proteinExistence type="predicted"/>
<feature type="non-terminal residue" evidence="1">
    <location>
        <position position="1"/>
    </location>
</feature>
<sequence>LLNVDLYQFYAVKKGTLHSYSKLSDILLRIGNLALHEKRMKQTAYSRIESYLEELIQFGKT</sequence>
<dbReference type="EMBL" id="PEDL01000001">
    <property type="protein sequence ID" value="PHV72449.1"/>
    <property type="molecule type" value="Genomic_DNA"/>
</dbReference>
<dbReference type="Proteomes" id="UP000224460">
    <property type="component" value="Unassembled WGS sequence"/>
</dbReference>
<gene>
    <name evidence="1" type="ORF">CS063_02940</name>
</gene>
<comment type="caution">
    <text evidence="1">The sequence shown here is derived from an EMBL/GenBank/DDBJ whole genome shotgun (WGS) entry which is preliminary data.</text>
</comment>
<evidence type="ECO:0000313" key="1">
    <source>
        <dbReference type="EMBL" id="PHV72449.1"/>
    </source>
</evidence>
<name>A0AC61DGJ6_9FIRM</name>
<evidence type="ECO:0000313" key="2">
    <source>
        <dbReference type="Proteomes" id="UP000224460"/>
    </source>
</evidence>
<keyword evidence="2" id="KW-1185">Reference proteome</keyword>
<accession>A0AC61DGJ6</accession>
<protein>
    <submittedName>
        <fullName evidence="1">Uncharacterized protein</fullName>
    </submittedName>
</protein>
<reference evidence="1" key="1">
    <citation type="submission" date="2017-10" db="EMBL/GenBank/DDBJ databases">
        <title>Genome sequence of cellulolytic Lachnospiraceae bacterium XHS1971 isolated from hotspring sediment.</title>
        <authorList>
            <person name="Vasudevan G."/>
            <person name="Joshi A.J."/>
            <person name="Hivarkar S."/>
            <person name="Lanjekar V.B."/>
            <person name="Dhakephalkar P.K."/>
            <person name="Dagar S."/>
        </authorList>
    </citation>
    <scope>NUCLEOTIDE SEQUENCE</scope>
    <source>
        <strain evidence="1">XHS1971</strain>
    </source>
</reference>